<feature type="compositionally biased region" description="Polar residues" evidence="1">
    <location>
        <begin position="128"/>
        <end position="175"/>
    </location>
</feature>
<protein>
    <recommendedName>
        <fullName evidence="2">CRIB domain-containing protein</fullName>
    </recommendedName>
</protein>
<dbReference type="AlphaFoldDB" id="A0A0C3MLM8"/>
<evidence type="ECO:0000256" key="1">
    <source>
        <dbReference type="SAM" id="MobiDB-lite"/>
    </source>
</evidence>
<feature type="compositionally biased region" description="Low complexity" evidence="1">
    <location>
        <begin position="75"/>
        <end position="99"/>
    </location>
</feature>
<feature type="domain" description="CRIB" evidence="2">
    <location>
        <begin position="48"/>
        <end position="61"/>
    </location>
</feature>
<dbReference type="HOGENOM" id="CLU_1256853_0_0_1"/>
<feature type="region of interest" description="Disordered" evidence="1">
    <location>
        <begin position="11"/>
        <end position="60"/>
    </location>
</feature>
<dbReference type="InterPro" id="IPR036936">
    <property type="entry name" value="CRIB_dom_sf"/>
</dbReference>
<evidence type="ECO:0000313" key="4">
    <source>
        <dbReference type="Proteomes" id="UP000054248"/>
    </source>
</evidence>
<reference evidence="3 4" key="1">
    <citation type="submission" date="2014-04" db="EMBL/GenBank/DDBJ databases">
        <authorList>
            <consortium name="DOE Joint Genome Institute"/>
            <person name="Kuo A."/>
            <person name="Girlanda M."/>
            <person name="Perotto S."/>
            <person name="Kohler A."/>
            <person name="Nagy L.G."/>
            <person name="Floudas D."/>
            <person name="Copeland A."/>
            <person name="Barry K.W."/>
            <person name="Cichocki N."/>
            <person name="Veneault-Fourrey C."/>
            <person name="LaButti K."/>
            <person name="Lindquist E.A."/>
            <person name="Lipzen A."/>
            <person name="Lundell T."/>
            <person name="Morin E."/>
            <person name="Murat C."/>
            <person name="Sun H."/>
            <person name="Tunlid A."/>
            <person name="Henrissat B."/>
            <person name="Grigoriev I.V."/>
            <person name="Hibbett D.S."/>
            <person name="Martin F."/>
            <person name="Nordberg H.P."/>
            <person name="Cantor M.N."/>
            <person name="Hua S.X."/>
        </authorList>
    </citation>
    <scope>NUCLEOTIDE SEQUENCE [LARGE SCALE GENOMIC DNA]</scope>
    <source>
        <strain evidence="3 4">MUT 4182</strain>
    </source>
</reference>
<dbReference type="CDD" id="cd00132">
    <property type="entry name" value="CRIB"/>
    <property type="match status" value="1"/>
</dbReference>
<name>A0A0C3MLM8_9AGAM</name>
<evidence type="ECO:0000259" key="2">
    <source>
        <dbReference type="PROSITE" id="PS50108"/>
    </source>
</evidence>
<evidence type="ECO:0000313" key="3">
    <source>
        <dbReference type="EMBL" id="KIO34602.1"/>
    </source>
</evidence>
<sequence>MLSILLCTGRSGHDAIDYPSYSLAEEGPRKKSSFSSSRKGSKISKLQIGAPSDFRHESHMGYDEVAGFDIDEYQQRIQTRPVQQLQQQSPSPTSQSFSQNLNRSPSIARSPVKRKPAPPALPIDEATSRNTPTMGNGSPANRVSGSPTESKYTKTSPPQSPARSTYSASQPPSLSISKKALVPLFGEGGGNSNAPYVTETAKIRYDGAMAEIERALKEAR</sequence>
<dbReference type="EMBL" id="KN822942">
    <property type="protein sequence ID" value="KIO34602.1"/>
    <property type="molecule type" value="Genomic_DNA"/>
</dbReference>
<dbReference type="InterPro" id="IPR000095">
    <property type="entry name" value="CRIB_dom"/>
</dbReference>
<keyword evidence="4" id="KW-1185">Reference proteome</keyword>
<reference evidence="4" key="2">
    <citation type="submission" date="2015-01" db="EMBL/GenBank/DDBJ databases">
        <title>Evolutionary Origins and Diversification of the Mycorrhizal Mutualists.</title>
        <authorList>
            <consortium name="DOE Joint Genome Institute"/>
            <consortium name="Mycorrhizal Genomics Consortium"/>
            <person name="Kohler A."/>
            <person name="Kuo A."/>
            <person name="Nagy L.G."/>
            <person name="Floudas D."/>
            <person name="Copeland A."/>
            <person name="Barry K.W."/>
            <person name="Cichocki N."/>
            <person name="Veneault-Fourrey C."/>
            <person name="LaButti K."/>
            <person name="Lindquist E.A."/>
            <person name="Lipzen A."/>
            <person name="Lundell T."/>
            <person name="Morin E."/>
            <person name="Murat C."/>
            <person name="Riley R."/>
            <person name="Ohm R."/>
            <person name="Sun H."/>
            <person name="Tunlid A."/>
            <person name="Henrissat B."/>
            <person name="Grigoriev I.V."/>
            <person name="Hibbett D.S."/>
            <person name="Martin F."/>
        </authorList>
    </citation>
    <scope>NUCLEOTIDE SEQUENCE [LARGE SCALE GENOMIC DNA]</scope>
    <source>
        <strain evidence="4">MUT 4182</strain>
    </source>
</reference>
<gene>
    <name evidence="3" type="ORF">M407DRAFT_88496</name>
</gene>
<dbReference type="PROSITE" id="PS50108">
    <property type="entry name" value="CRIB"/>
    <property type="match status" value="1"/>
</dbReference>
<dbReference type="Proteomes" id="UP000054248">
    <property type="component" value="Unassembled WGS sequence"/>
</dbReference>
<feature type="region of interest" description="Disordered" evidence="1">
    <location>
        <begin position="72"/>
        <end position="175"/>
    </location>
</feature>
<dbReference type="OrthoDB" id="3240706at2759"/>
<accession>A0A0C3MLM8</accession>
<dbReference type="Pfam" id="PF00786">
    <property type="entry name" value="PBD"/>
    <property type="match status" value="1"/>
</dbReference>
<dbReference type="Gene3D" id="3.90.810.10">
    <property type="entry name" value="CRIB domain"/>
    <property type="match status" value="1"/>
</dbReference>
<proteinExistence type="predicted"/>
<organism evidence="3 4">
    <name type="scientific">Tulasnella calospora MUT 4182</name>
    <dbReference type="NCBI Taxonomy" id="1051891"/>
    <lineage>
        <taxon>Eukaryota</taxon>
        <taxon>Fungi</taxon>
        <taxon>Dikarya</taxon>
        <taxon>Basidiomycota</taxon>
        <taxon>Agaricomycotina</taxon>
        <taxon>Agaricomycetes</taxon>
        <taxon>Cantharellales</taxon>
        <taxon>Tulasnellaceae</taxon>
        <taxon>Tulasnella</taxon>
    </lineage>
</organism>